<evidence type="ECO:0000256" key="1">
    <source>
        <dbReference type="SAM" id="Coils"/>
    </source>
</evidence>
<keyword evidence="4" id="KW-1185">Reference proteome</keyword>
<evidence type="ECO:0000259" key="2">
    <source>
        <dbReference type="Pfam" id="PF13250"/>
    </source>
</evidence>
<proteinExistence type="predicted"/>
<feature type="coiled-coil region" evidence="1">
    <location>
        <begin position="175"/>
        <end position="310"/>
    </location>
</feature>
<protein>
    <recommendedName>
        <fullName evidence="2">SNIPE associated domain-containing protein</fullName>
    </recommendedName>
</protein>
<reference evidence="3" key="1">
    <citation type="submission" date="2018-12" db="EMBL/GenBank/DDBJ databases">
        <authorList>
            <person name="Will S."/>
            <person name="Neumann-Schaal M."/>
            <person name="Henke P."/>
        </authorList>
    </citation>
    <scope>NUCLEOTIDE SEQUENCE</scope>
    <source>
        <strain evidence="3">PCC 7102</strain>
    </source>
</reference>
<dbReference type="EMBL" id="RSCL01000007">
    <property type="protein sequence ID" value="RUT06150.1"/>
    <property type="molecule type" value="Genomic_DNA"/>
</dbReference>
<dbReference type="AlphaFoldDB" id="A0A3S1APQ9"/>
<keyword evidence="1" id="KW-0175">Coiled coil</keyword>
<gene>
    <name evidence="3" type="ORF">DSM106972_033560</name>
</gene>
<dbReference type="Proteomes" id="UP000271624">
    <property type="component" value="Unassembled WGS sequence"/>
</dbReference>
<organism evidence="3 4">
    <name type="scientific">Dulcicalothrix desertica PCC 7102</name>
    <dbReference type="NCBI Taxonomy" id="232991"/>
    <lineage>
        <taxon>Bacteria</taxon>
        <taxon>Bacillati</taxon>
        <taxon>Cyanobacteriota</taxon>
        <taxon>Cyanophyceae</taxon>
        <taxon>Nostocales</taxon>
        <taxon>Calotrichaceae</taxon>
        <taxon>Dulcicalothrix</taxon>
    </lineage>
</organism>
<dbReference type="InterPro" id="IPR025280">
    <property type="entry name" value="SNIPE"/>
</dbReference>
<evidence type="ECO:0000313" key="4">
    <source>
        <dbReference type="Proteomes" id="UP000271624"/>
    </source>
</evidence>
<dbReference type="Pfam" id="PF13250">
    <property type="entry name" value="SNIPE"/>
    <property type="match status" value="1"/>
</dbReference>
<reference evidence="3" key="2">
    <citation type="journal article" date="2019" name="Genome Biol. Evol.">
        <title>Day and night: Metabolic profiles and evolutionary relationships of six axenic non-marine cyanobacteria.</title>
        <authorList>
            <person name="Will S.E."/>
            <person name="Henke P."/>
            <person name="Boedeker C."/>
            <person name="Huang S."/>
            <person name="Brinkmann H."/>
            <person name="Rohde M."/>
            <person name="Jarek M."/>
            <person name="Friedl T."/>
            <person name="Seufert S."/>
            <person name="Schumacher M."/>
            <person name="Overmann J."/>
            <person name="Neumann-Schaal M."/>
            <person name="Petersen J."/>
        </authorList>
    </citation>
    <scope>NUCLEOTIDE SEQUENCE [LARGE SCALE GENOMIC DNA]</scope>
    <source>
        <strain evidence="3">PCC 7102</strain>
    </source>
</reference>
<feature type="coiled-coil region" evidence="1">
    <location>
        <begin position="15"/>
        <end position="66"/>
    </location>
</feature>
<accession>A0A3S1APQ9</accession>
<comment type="caution">
    <text evidence="3">The sequence shown here is derived from an EMBL/GenBank/DDBJ whole genome shotgun (WGS) entry which is preliminary data.</text>
</comment>
<sequence length="330" mass="38962">MLAILGLTIGFTQQIQKIKKEAKIEQDKLRESLSKYDGLVSKEKYEDKLDENIVLKESEIKKLQIEQDNIYAQTRTIQQKLTEVHEEEYIQRFAFYKSKYNFGSSEEYKFKLDKIRNKQKSLLKNDAAATCYTKWEVENSAKKGKKMISDYLTVVLRAFNGECDAAILQVKYNNITKLETRINKAFETLNKLAETNHCAITRDYFNAKLEELYLTHEFQEKKQEELEEQRRIKEQMRDEERALREIEKAKQDAEKEEKRYRLALEKARQEVEQATGRQREVLENKLQQLNQQLQAALENKERAISRAQMTKSGYVYVISNIGSFGEMFTK</sequence>
<feature type="domain" description="SNIPE associated" evidence="2">
    <location>
        <begin position="105"/>
        <end position="223"/>
    </location>
</feature>
<name>A0A3S1APQ9_9CYAN</name>
<evidence type="ECO:0000313" key="3">
    <source>
        <dbReference type="EMBL" id="RUT06150.1"/>
    </source>
</evidence>